<reference evidence="3" key="1">
    <citation type="journal article" date="2018" name="Int. J. Syst. Evol. Microbiol.">
        <title>Carboxylicivirga sediminis sp. nov., isolated from coastal sediment.</title>
        <authorList>
            <person name="Wang F.Q."/>
            <person name="Ren L.H."/>
            <person name="Zou R.J."/>
            <person name="Sun Y.Z."/>
            <person name="Liu X.J."/>
            <person name="Jiang F."/>
            <person name="Liu L.J."/>
        </authorList>
    </citation>
    <scope>NUCLEOTIDE SEQUENCE</scope>
    <source>
        <strain evidence="3">JR1</strain>
    </source>
</reference>
<comment type="caution">
    <text evidence="3">The sequence shown here is derived from an EMBL/GenBank/DDBJ whole genome shotgun (WGS) entry which is preliminary data.</text>
</comment>
<organism evidence="3 4">
    <name type="scientific">Carboxylicivirga sediminis</name>
    <dbReference type="NCBI Taxonomy" id="2006564"/>
    <lineage>
        <taxon>Bacteria</taxon>
        <taxon>Pseudomonadati</taxon>
        <taxon>Bacteroidota</taxon>
        <taxon>Bacteroidia</taxon>
        <taxon>Marinilabiliales</taxon>
        <taxon>Marinilabiliaceae</taxon>
        <taxon>Carboxylicivirga</taxon>
    </lineage>
</organism>
<gene>
    <name evidence="3" type="ORF">KDU71_02945</name>
</gene>
<evidence type="ECO:0000256" key="1">
    <source>
        <dbReference type="ARBA" id="ARBA00007435"/>
    </source>
</evidence>
<name>A0A941F145_9BACT</name>
<reference evidence="3" key="2">
    <citation type="submission" date="2021-04" db="EMBL/GenBank/DDBJ databases">
        <authorList>
            <person name="Zhang T."/>
            <person name="Zhang Y."/>
            <person name="Lu D."/>
            <person name="Zuo D."/>
            <person name="Du Z."/>
        </authorList>
    </citation>
    <scope>NUCLEOTIDE SEQUENCE</scope>
    <source>
        <strain evidence="3">JR1</strain>
    </source>
</reference>
<proteinExistence type="inferred from homology"/>
<dbReference type="Pfam" id="PF01541">
    <property type="entry name" value="GIY-YIG"/>
    <property type="match status" value="1"/>
</dbReference>
<dbReference type="InterPro" id="IPR035901">
    <property type="entry name" value="GIY-YIG_endonuc_sf"/>
</dbReference>
<dbReference type="InterPro" id="IPR000305">
    <property type="entry name" value="GIY-YIG_endonuc"/>
</dbReference>
<dbReference type="SUPFAM" id="SSF82771">
    <property type="entry name" value="GIY-YIG endonuclease"/>
    <property type="match status" value="1"/>
</dbReference>
<dbReference type="PROSITE" id="PS50164">
    <property type="entry name" value="GIY_YIG"/>
    <property type="match status" value="1"/>
</dbReference>
<comment type="similarity">
    <text evidence="1">Belongs to the UPF0213 family.</text>
</comment>
<dbReference type="Gene3D" id="3.40.1440.10">
    <property type="entry name" value="GIY-YIG endonuclease"/>
    <property type="match status" value="1"/>
</dbReference>
<dbReference type="Proteomes" id="UP000679220">
    <property type="component" value="Unassembled WGS sequence"/>
</dbReference>
<protein>
    <submittedName>
        <fullName evidence="3">GIY-YIG nuclease family protein</fullName>
    </submittedName>
</protein>
<feature type="domain" description="GIY-YIG" evidence="2">
    <location>
        <begin position="1"/>
        <end position="76"/>
    </location>
</feature>
<dbReference type="RefSeq" id="WP_212188411.1">
    <property type="nucleotide sequence ID" value="NZ_JAGTAR010000002.1"/>
</dbReference>
<dbReference type="InterPro" id="IPR050190">
    <property type="entry name" value="UPF0213_domain"/>
</dbReference>
<accession>A0A941F145</accession>
<dbReference type="EMBL" id="JAGTAR010000002">
    <property type="protein sequence ID" value="MBR8534502.1"/>
    <property type="molecule type" value="Genomic_DNA"/>
</dbReference>
<dbReference type="PANTHER" id="PTHR34477:SF5">
    <property type="entry name" value="BSL5627 PROTEIN"/>
    <property type="match status" value="1"/>
</dbReference>
<evidence type="ECO:0000259" key="2">
    <source>
        <dbReference type="PROSITE" id="PS50164"/>
    </source>
</evidence>
<evidence type="ECO:0000313" key="4">
    <source>
        <dbReference type="Proteomes" id="UP000679220"/>
    </source>
</evidence>
<dbReference type="AlphaFoldDB" id="A0A941F145"/>
<keyword evidence="4" id="KW-1185">Reference proteome</keyword>
<evidence type="ECO:0000313" key="3">
    <source>
        <dbReference type="EMBL" id="MBR8534502.1"/>
    </source>
</evidence>
<sequence>MYHVYVLYSKRYNKIYIGYTSDLKKRLLSHNERSNKGYTVKYRPWNLLYTESFEDKAETLRREKQLKGGQGREFIWDMVNKK</sequence>
<dbReference type="PANTHER" id="PTHR34477">
    <property type="entry name" value="UPF0213 PROTEIN YHBQ"/>
    <property type="match status" value="1"/>
</dbReference>
<dbReference type="CDD" id="cd10449">
    <property type="entry name" value="GIY-YIG_SLX1_like"/>
    <property type="match status" value="1"/>
</dbReference>
<dbReference type="SMART" id="SM00465">
    <property type="entry name" value="GIYc"/>
    <property type="match status" value="1"/>
</dbReference>